<dbReference type="PROSITE" id="PS50943">
    <property type="entry name" value="HTH_CROC1"/>
    <property type="match status" value="1"/>
</dbReference>
<dbReference type="SMART" id="SM00342">
    <property type="entry name" value="HTH_ARAC"/>
    <property type="match status" value="1"/>
</dbReference>
<dbReference type="GO" id="GO:0043565">
    <property type="term" value="F:sequence-specific DNA binding"/>
    <property type="evidence" value="ECO:0007669"/>
    <property type="project" value="InterPro"/>
</dbReference>
<protein>
    <recommendedName>
        <fullName evidence="1">Stage 0 sporulation protein A homolog</fullName>
    </recommendedName>
</protein>
<feature type="domain" description="HTH araC/xylS-type" evidence="8">
    <location>
        <begin position="409"/>
        <end position="507"/>
    </location>
</feature>
<feature type="domain" description="HTH cro/C1-type" evidence="10">
    <location>
        <begin position="420"/>
        <end position="441"/>
    </location>
</feature>
<comment type="function">
    <text evidence="5">May play the central regulatory role in sporulation. It may be an element of the effector pathway responsible for the activation of sporulation genes in response to nutritional stress. Spo0A may act in concert with spo0H (a sigma factor) to control the expression of some genes that are critical to the sporulation process.</text>
</comment>
<dbReference type="SUPFAM" id="SSF46689">
    <property type="entry name" value="Homeodomain-like"/>
    <property type="match status" value="2"/>
</dbReference>
<dbReference type="EMBL" id="MCGI01000005">
    <property type="protein sequence ID" value="ODM09347.1"/>
    <property type="molecule type" value="Genomic_DNA"/>
</dbReference>
<evidence type="ECO:0000256" key="5">
    <source>
        <dbReference type="ARBA" id="ARBA00024867"/>
    </source>
</evidence>
<dbReference type="GO" id="GO:0000160">
    <property type="term" value="P:phosphorelay signal transduction system"/>
    <property type="evidence" value="ECO:0007669"/>
    <property type="project" value="InterPro"/>
</dbReference>
<dbReference type="InterPro" id="IPR018060">
    <property type="entry name" value="HTH_AraC"/>
</dbReference>
<evidence type="ECO:0000256" key="6">
    <source>
        <dbReference type="PROSITE-ProRule" id="PRU00169"/>
    </source>
</evidence>
<accession>A0A1E3AKU5</accession>
<keyword evidence="3" id="KW-0238">DNA-binding</keyword>
<dbReference type="InterPro" id="IPR001789">
    <property type="entry name" value="Sig_transdc_resp-reg_receiver"/>
</dbReference>
<comment type="caution">
    <text evidence="11">The sequence shown here is derived from an EMBL/GenBank/DDBJ whole genome shotgun (WGS) entry which is preliminary data.</text>
</comment>
<keyword evidence="7" id="KW-0175">Coiled coil</keyword>
<dbReference type="PATRIC" id="fig|1432052.3.peg.5647"/>
<dbReference type="Proteomes" id="UP000095003">
    <property type="component" value="Unassembled WGS sequence"/>
</dbReference>
<gene>
    <name evidence="11" type="ORF">BEH84_05097</name>
</gene>
<evidence type="ECO:0000256" key="7">
    <source>
        <dbReference type="SAM" id="Coils"/>
    </source>
</evidence>
<dbReference type="CDD" id="cd17536">
    <property type="entry name" value="REC_YesN-like"/>
    <property type="match status" value="1"/>
</dbReference>
<name>A0A1E3AKU5_9FIRM</name>
<dbReference type="PANTHER" id="PTHR43280:SF2">
    <property type="entry name" value="HTH-TYPE TRANSCRIPTIONAL REGULATOR EXSA"/>
    <property type="match status" value="1"/>
</dbReference>
<evidence type="ECO:0000256" key="2">
    <source>
        <dbReference type="ARBA" id="ARBA00023015"/>
    </source>
</evidence>
<sequence>MRIVIVEDEAPIREGMEKILKKLSPSYVLAGKACDGLEGLEVIRREKPDVVIMDIRMPDMDGLTMLEKLREEGVTSKAVILSAYSDFSYAKRAMELGVSNYLLKPVKIQELRKVLQQMEEEVREENSQETLLSLENIARSALTGILEKTEETTAALEKKYGVSATEPTALFIVWLDGHYEERKDIVLRILQEVAEHAAGFRSIVTAFAERTQCTMVLYHMDTAQDWEEYFDSSVVPMILSNTENKALCVWEECRGFYELEEGRKRIRQLLDWSLALGNEKLISQKRIDGISVSPLKYLPEMSLRLKQAVIKKDEKEFAACFVEFLNYCKAQTHRPKDIKEACITFLWTILNTAREYISFEENELEVQALLEAVMGAFTWEDIENIMRSLYKKIMLGGNEETGERSPLIQRAEHMIEEYYSQGITMEEVARKLGVSPEYLSRQFKKETGISFTEEIRNVKVEKVKTLLLGTNQNLTQIAAMTGFSDPKYMSKVFKDVVGVLPAEYRQMNG</sequence>
<evidence type="ECO:0000313" key="12">
    <source>
        <dbReference type="Proteomes" id="UP000095003"/>
    </source>
</evidence>
<dbReference type="Gene3D" id="1.10.10.60">
    <property type="entry name" value="Homeodomain-like"/>
    <property type="match status" value="2"/>
</dbReference>
<dbReference type="PROSITE" id="PS01124">
    <property type="entry name" value="HTH_ARAC_FAMILY_2"/>
    <property type="match status" value="1"/>
</dbReference>
<evidence type="ECO:0000313" key="11">
    <source>
        <dbReference type="EMBL" id="ODM09347.1"/>
    </source>
</evidence>
<evidence type="ECO:0000256" key="4">
    <source>
        <dbReference type="ARBA" id="ARBA00023163"/>
    </source>
</evidence>
<evidence type="ECO:0000259" key="10">
    <source>
        <dbReference type="PROSITE" id="PS50943"/>
    </source>
</evidence>
<proteinExistence type="predicted"/>
<evidence type="ECO:0000256" key="3">
    <source>
        <dbReference type="ARBA" id="ARBA00023125"/>
    </source>
</evidence>
<dbReference type="InterPro" id="IPR011006">
    <property type="entry name" value="CheY-like_superfamily"/>
</dbReference>
<dbReference type="PROSITE" id="PS50110">
    <property type="entry name" value="RESPONSE_REGULATORY"/>
    <property type="match status" value="1"/>
</dbReference>
<feature type="domain" description="Response regulatory" evidence="9">
    <location>
        <begin position="2"/>
        <end position="119"/>
    </location>
</feature>
<keyword evidence="4" id="KW-0804">Transcription</keyword>
<keyword evidence="2" id="KW-0805">Transcription regulation</keyword>
<evidence type="ECO:0000259" key="8">
    <source>
        <dbReference type="PROSITE" id="PS01124"/>
    </source>
</evidence>
<dbReference type="AlphaFoldDB" id="A0A1E3AKU5"/>
<dbReference type="SMART" id="SM00448">
    <property type="entry name" value="REC"/>
    <property type="match status" value="1"/>
</dbReference>
<dbReference type="InterPro" id="IPR001387">
    <property type="entry name" value="Cro/C1-type_HTH"/>
</dbReference>
<organism evidence="11 12">
    <name type="scientific">Eisenbergiella tayi</name>
    <dbReference type="NCBI Taxonomy" id="1432052"/>
    <lineage>
        <taxon>Bacteria</taxon>
        <taxon>Bacillati</taxon>
        <taxon>Bacillota</taxon>
        <taxon>Clostridia</taxon>
        <taxon>Lachnospirales</taxon>
        <taxon>Lachnospiraceae</taxon>
        <taxon>Eisenbergiella</taxon>
    </lineage>
</organism>
<feature type="modified residue" description="4-aspartylphosphate" evidence="6">
    <location>
        <position position="54"/>
    </location>
</feature>
<dbReference type="Pfam" id="PF12833">
    <property type="entry name" value="HTH_18"/>
    <property type="match status" value="1"/>
</dbReference>
<evidence type="ECO:0000256" key="1">
    <source>
        <dbReference type="ARBA" id="ARBA00018672"/>
    </source>
</evidence>
<dbReference type="PANTHER" id="PTHR43280">
    <property type="entry name" value="ARAC-FAMILY TRANSCRIPTIONAL REGULATOR"/>
    <property type="match status" value="1"/>
</dbReference>
<dbReference type="GO" id="GO:0003700">
    <property type="term" value="F:DNA-binding transcription factor activity"/>
    <property type="evidence" value="ECO:0007669"/>
    <property type="project" value="InterPro"/>
</dbReference>
<reference evidence="11 12" key="1">
    <citation type="submission" date="2016-07" db="EMBL/GenBank/DDBJ databases">
        <title>Characterization of isolates of Eisenbergiella tayi derived from blood cultures, using whole genome sequencing.</title>
        <authorList>
            <person name="Burdz T."/>
            <person name="Wiebe D."/>
            <person name="Huynh C."/>
            <person name="Bernard K."/>
        </authorList>
    </citation>
    <scope>NUCLEOTIDE SEQUENCE [LARGE SCALE GENOMIC DNA]</scope>
    <source>
        <strain evidence="11 12">NML 120489</strain>
    </source>
</reference>
<feature type="coiled-coil region" evidence="7">
    <location>
        <begin position="108"/>
        <end position="135"/>
    </location>
</feature>
<keyword evidence="6" id="KW-0597">Phosphoprotein</keyword>
<dbReference type="InterPro" id="IPR009057">
    <property type="entry name" value="Homeodomain-like_sf"/>
</dbReference>
<dbReference type="Gene3D" id="3.40.50.2300">
    <property type="match status" value="1"/>
</dbReference>
<evidence type="ECO:0000259" key="9">
    <source>
        <dbReference type="PROSITE" id="PS50110"/>
    </source>
</evidence>
<dbReference type="SUPFAM" id="SSF52172">
    <property type="entry name" value="CheY-like"/>
    <property type="match status" value="1"/>
</dbReference>
<dbReference type="Pfam" id="PF00072">
    <property type="entry name" value="Response_reg"/>
    <property type="match status" value="1"/>
</dbReference>